<dbReference type="PROSITE" id="PS50042">
    <property type="entry name" value="CNMP_BINDING_3"/>
    <property type="match status" value="1"/>
</dbReference>
<evidence type="ECO:0000259" key="6">
    <source>
        <dbReference type="PROSITE" id="PS51063"/>
    </source>
</evidence>
<reference evidence="7 8" key="1">
    <citation type="submission" date="2019-08" db="EMBL/GenBank/DDBJ databases">
        <title>Genome sequencing of Paenibacillus faecis DSM 23593(T).</title>
        <authorList>
            <person name="Kook J.-K."/>
            <person name="Park S.-N."/>
            <person name="Lim Y.K."/>
        </authorList>
    </citation>
    <scope>NUCLEOTIDE SEQUENCE [LARGE SCALE GENOMIC DNA]</scope>
    <source>
        <strain evidence="7 8">DSM 23593</strain>
    </source>
</reference>
<dbReference type="PANTHER" id="PTHR24567">
    <property type="entry name" value="CRP FAMILY TRANSCRIPTIONAL REGULATORY PROTEIN"/>
    <property type="match status" value="1"/>
</dbReference>
<keyword evidence="4" id="KW-0804">Transcription</keyword>
<dbReference type="PANTHER" id="PTHR24567:SF74">
    <property type="entry name" value="HTH-TYPE TRANSCRIPTIONAL REGULATOR ARCR"/>
    <property type="match status" value="1"/>
</dbReference>
<comment type="caution">
    <text evidence="7">The sequence shown here is derived from an EMBL/GenBank/DDBJ whole genome shotgun (WGS) entry which is preliminary data.</text>
</comment>
<dbReference type="Proteomes" id="UP000325218">
    <property type="component" value="Unassembled WGS sequence"/>
</dbReference>
<dbReference type="Pfam" id="PF00027">
    <property type="entry name" value="cNMP_binding"/>
    <property type="match status" value="1"/>
</dbReference>
<evidence type="ECO:0000256" key="4">
    <source>
        <dbReference type="ARBA" id="ARBA00023163"/>
    </source>
</evidence>
<evidence type="ECO:0000256" key="1">
    <source>
        <dbReference type="ARBA" id="ARBA00023015"/>
    </source>
</evidence>
<dbReference type="Gene3D" id="1.10.10.10">
    <property type="entry name" value="Winged helix-like DNA-binding domain superfamily/Winged helix DNA-binding domain"/>
    <property type="match status" value="1"/>
</dbReference>
<dbReference type="GO" id="GO:0003700">
    <property type="term" value="F:DNA-binding transcription factor activity"/>
    <property type="evidence" value="ECO:0007669"/>
    <property type="project" value="TreeGrafter"/>
</dbReference>
<dbReference type="InterPro" id="IPR036388">
    <property type="entry name" value="WH-like_DNA-bd_sf"/>
</dbReference>
<protein>
    <submittedName>
        <fullName evidence="7">Crp/Fnr family transcriptional regulator</fullName>
    </submittedName>
</protein>
<evidence type="ECO:0000313" key="7">
    <source>
        <dbReference type="EMBL" id="TYA15600.1"/>
    </source>
</evidence>
<evidence type="ECO:0000313" key="8">
    <source>
        <dbReference type="Proteomes" id="UP000325218"/>
    </source>
</evidence>
<feature type="domain" description="HTH crp-type" evidence="6">
    <location>
        <begin position="118"/>
        <end position="191"/>
    </location>
</feature>
<dbReference type="InterPro" id="IPR012318">
    <property type="entry name" value="HTH_CRP"/>
</dbReference>
<gene>
    <name evidence="7" type="ORF">FRY98_06005</name>
</gene>
<dbReference type="GO" id="GO:0003677">
    <property type="term" value="F:DNA binding"/>
    <property type="evidence" value="ECO:0007669"/>
    <property type="project" value="UniProtKB-KW"/>
</dbReference>
<dbReference type="GO" id="GO:0005829">
    <property type="term" value="C:cytosol"/>
    <property type="evidence" value="ECO:0007669"/>
    <property type="project" value="TreeGrafter"/>
</dbReference>
<proteinExistence type="predicted"/>
<dbReference type="SUPFAM" id="SSF46785">
    <property type="entry name" value="Winged helix' DNA-binding domain"/>
    <property type="match status" value="1"/>
</dbReference>
<dbReference type="SMART" id="SM00100">
    <property type="entry name" value="cNMP"/>
    <property type="match status" value="1"/>
</dbReference>
<dbReference type="FunFam" id="1.10.10.10:FF:000019">
    <property type="entry name" value="Crp/Fnr family transcriptional regulator"/>
    <property type="match status" value="1"/>
</dbReference>
<dbReference type="InterPro" id="IPR036390">
    <property type="entry name" value="WH_DNA-bd_sf"/>
</dbReference>
<dbReference type="Gene3D" id="2.60.120.10">
    <property type="entry name" value="Jelly Rolls"/>
    <property type="match status" value="1"/>
</dbReference>
<keyword evidence="1" id="KW-0805">Transcription regulation</keyword>
<dbReference type="SUPFAM" id="SSF51206">
    <property type="entry name" value="cAMP-binding domain-like"/>
    <property type="match status" value="1"/>
</dbReference>
<evidence type="ECO:0000259" key="5">
    <source>
        <dbReference type="PROSITE" id="PS50042"/>
    </source>
</evidence>
<keyword evidence="3" id="KW-0010">Activator</keyword>
<keyword evidence="2" id="KW-0238">DNA-binding</keyword>
<dbReference type="InterPro" id="IPR018490">
    <property type="entry name" value="cNMP-bd_dom_sf"/>
</dbReference>
<dbReference type="CDD" id="cd00038">
    <property type="entry name" value="CAP_ED"/>
    <property type="match status" value="1"/>
</dbReference>
<dbReference type="InterPro" id="IPR014710">
    <property type="entry name" value="RmlC-like_jellyroll"/>
</dbReference>
<dbReference type="Pfam" id="PF13545">
    <property type="entry name" value="HTH_Crp_2"/>
    <property type="match status" value="1"/>
</dbReference>
<evidence type="ECO:0000256" key="3">
    <source>
        <dbReference type="ARBA" id="ARBA00023159"/>
    </source>
</evidence>
<dbReference type="PROSITE" id="PS00889">
    <property type="entry name" value="CNMP_BINDING_2"/>
    <property type="match status" value="1"/>
</dbReference>
<feature type="domain" description="Cyclic nucleotide-binding" evidence="5">
    <location>
        <begin position="1"/>
        <end position="104"/>
    </location>
</feature>
<organism evidence="7 8">
    <name type="scientific">Paenibacillus faecis</name>
    <dbReference type="NCBI Taxonomy" id="862114"/>
    <lineage>
        <taxon>Bacteria</taxon>
        <taxon>Bacillati</taxon>
        <taxon>Bacillota</taxon>
        <taxon>Bacilli</taxon>
        <taxon>Bacillales</taxon>
        <taxon>Paenibacillaceae</taxon>
        <taxon>Paenibacillus</taxon>
    </lineage>
</organism>
<name>A0A5D0D0N1_9BACL</name>
<dbReference type="OrthoDB" id="9812325at2"/>
<keyword evidence="8" id="KW-1185">Reference proteome</keyword>
<dbReference type="InterPro" id="IPR018488">
    <property type="entry name" value="cNMP-bd_CS"/>
</dbReference>
<dbReference type="EMBL" id="VSDO01000001">
    <property type="protein sequence ID" value="TYA15600.1"/>
    <property type="molecule type" value="Genomic_DNA"/>
</dbReference>
<dbReference type="InterPro" id="IPR050397">
    <property type="entry name" value="Env_Response_Regulators"/>
</dbReference>
<dbReference type="SMART" id="SM00419">
    <property type="entry name" value="HTH_CRP"/>
    <property type="match status" value="1"/>
</dbReference>
<sequence length="199" mass="22779">MTRTYEKGTTLFLENEDGEELFLIQSGAIHIYRNDENREIILAVLREGDFFGEMALLESGQVRSASARTIEKSVLCILKRRDFVEMLKVNPQITLKILETALTRLRKANEQILDLTLLDARARIVRTLLRLMEEHGRRKTDGIQIGLKLTHQQIADMSGTVRETVTKVMLDLQNSEYISVDKKVVLVRDPERLKQSAGL</sequence>
<dbReference type="InterPro" id="IPR000595">
    <property type="entry name" value="cNMP-bd_dom"/>
</dbReference>
<dbReference type="AlphaFoldDB" id="A0A5D0D0N1"/>
<accession>A0A5D0D0N1</accession>
<evidence type="ECO:0000256" key="2">
    <source>
        <dbReference type="ARBA" id="ARBA00023125"/>
    </source>
</evidence>
<dbReference type="PROSITE" id="PS51063">
    <property type="entry name" value="HTH_CRP_2"/>
    <property type="match status" value="1"/>
</dbReference>